<organism evidence="5 6">
    <name type="scientific">Pseudomonas frederiksbergensis</name>
    <dbReference type="NCBI Taxonomy" id="104087"/>
    <lineage>
        <taxon>Bacteria</taxon>
        <taxon>Pseudomonadati</taxon>
        <taxon>Pseudomonadota</taxon>
        <taxon>Gammaproteobacteria</taxon>
        <taxon>Pseudomonadales</taxon>
        <taxon>Pseudomonadaceae</taxon>
        <taxon>Pseudomonas</taxon>
    </lineage>
</organism>
<dbReference type="GO" id="GO:0006355">
    <property type="term" value="P:regulation of DNA-templated transcription"/>
    <property type="evidence" value="ECO:0007669"/>
    <property type="project" value="InterPro"/>
</dbReference>
<dbReference type="InterPro" id="IPR000792">
    <property type="entry name" value="Tscrpt_reg_LuxR_C"/>
</dbReference>
<keyword evidence="2" id="KW-0597">Phosphoprotein</keyword>
<feature type="domain" description="Response regulatory" evidence="4">
    <location>
        <begin position="8"/>
        <end position="124"/>
    </location>
</feature>
<dbReference type="Pfam" id="PF00196">
    <property type="entry name" value="GerE"/>
    <property type="match status" value="1"/>
</dbReference>
<evidence type="ECO:0000256" key="2">
    <source>
        <dbReference type="PROSITE-ProRule" id="PRU00169"/>
    </source>
</evidence>
<comment type="caution">
    <text evidence="5">The sequence shown here is derived from an EMBL/GenBank/DDBJ whole genome shotgun (WGS) entry which is preliminary data.</text>
</comment>
<dbReference type="InterPro" id="IPR001789">
    <property type="entry name" value="Sig_transdc_resp-reg_receiver"/>
</dbReference>
<proteinExistence type="predicted"/>
<dbReference type="GO" id="GO:0003677">
    <property type="term" value="F:DNA binding"/>
    <property type="evidence" value="ECO:0007669"/>
    <property type="project" value="UniProtKB-KW"/>
</dbReference>
<dbReference type="SUPFAM" id="SSF46894">
    <property type="entry name" value="C-terminal effector domain of the bipartite response regulators"/>
    <property type="match status" value="1"/>
</dbReference>
<dbReference type="PANTHER" id="PTHR43214:SF38">
    <property type="entry name" value="NITRATE_NITRITE RESPONSE REGULATOR PROTEIN NARL"/>
    <property type="match status" value="1"/>
</dbReference>
<dbReference type="PANTHER" id="PTHR43214">
    <property type="entry name" value="TWO-COMPONENT RESPONSE REGULATOR"/>
    <property type="match status" value="1"/>
</dbReference>
<dbReference type="PROSITE" id="PS50110">
    <property type="entry name" value="RESPONSE_REGULATORY"/>
    <property type="match status" value="1"/>
</dbReference>
<evidence type="ECO:0000259" key="4">
    <source>
        <dbReference type="PROSITE" id="PS50110"/>
    </source>
</evidence>
<feature type="domain" description="HTH luxR-type" evidence="3">
    <location>
        <begin position="146"/>
        <end position="211"/>
    </location>
</feature>
<dbReference type="GO" id="GO:0000160">
    <property type="term" value="P:phosphorelay signal transduction system"/>
    <property type="evidence" value="ECO:0007669"/>
    <property type="project" value="InterPro"/>
</dbReference>
<dbReference type="SMART" id="SM00448">
    <property type="entry name" value="REC"/>
    <property type="match status" value="1"/>
</dbReference>
<evidence type="ECO:0000313" key="6">
    <source>
        <dbReference type="Proteomes" id="UP000239687"/>
    </source>
</evidence>
<dbReference type="RefSeq" id="WP_105349152.1">
    <property type="nucleotide sequence ID" value="NZ_PUIN01000028.1"/>
</dbReference>
<reference evidence="5 6" key="1">
    <citation type="submission" date="2018-02" db="EMBL/GenBank/DDBJ databases">
        <title>Draft genome sequencing of Pseudomonas frederiksbergensis 11-D3.</title>
        <authorList>
            <person name="Zheng B.-X."/>
        </authorList>
    </citation>
    <scope>NUCLEOTIDE SEQUENCE [LARGE SCALE GENOMIC DNA]</scope>
    <source>
        <strain evidence="5 6">11-D3</strain>
    </source>
</reference>
<protein>
    <submittedName>
        <fullName evidence="5">Two-component system response regulator NarL</fullName>
    </submittedName>
</protein>
<dbReference type="NCBIfam" id="NF007935">
    <property type="entry name" value="PRK10651.1"/>
    <property type="match status" value="1"/>
</dbReference>
<dbReference type="InterPro" id="IPR016032">
    <property type="entry name" value="Sig_transdc_resp-reg_C-effctor"/>
</dbReference>
<dbReference type="Proteomes" id="UP000239687">
    <property type="component" value="Unassembled WGS sequence"/>
</dbReference>
<dbReference type="PROSITE" id="PS00622">
    <property type="entry name" value="HTH_LUXR_1"/>
    <property type="match status" value="1"/>
</dbReference>
<dbReference type="SMART" id="SM00421">
    <property type="entry name" value="HTH_LUXR"/>
    <property type="match status" value="1"/>
</dbReference>
<dbReference type="CDD" id="cd06170">
    <property type="entry name" value="LuxR_C_like"/>
    <property type="match status" value="1"/>
</dbReference>
<dbReference type="Pfam" id="PF00072">
    <property type="entry name" value="Response_reg"/>
    <property type="match status" value="1"/>
</dbReference>
<dbReference type="InterPro" id="IPR039420">
    <property type="entry name" value="WalR-like"/>
</dbReference>
<dbReference type="EMBL" id="PUIN01000028">
    <property type="protein sequence ID" value="PQO95147.1"/>
    <property type="molecule type" value="Genomic_DNA"/>
</dbReference>
<dbReference type="InterPro" id="IPR011006">
    <property type="entry name" value="CheY-like_superfamily"/>
</dbReference>
<dbReference type="PRINTS" id="PR00038">
    <property type="entry name" value="HTHLUXR"/>
</dbReference>
<evidence type="ECO:0000313" key="5">
    <source>
        <dbReference type="EMBL" id="PQO95147.1"/>
    </source>
</evidence>
<evidence type="ECO:0000256" key="1">
    <source>
        <dbReference type="ARBA" id="ARBA00023125"/>
    </source>
</evidence>
<accession>A0A2S8H1W2</accession>
<feature type="modified residue" description="4-aspartylphosphate" evidence="2">
    <location>
        <position position="59"/>
    </location>
</feature>
<sequence>MTLSPQHKILLVDDHPMMRHGIRQMLELEDDFLIVGEASQGEEALSLIEPLQPDLVLLDNNMPQMNGIETLRRLRAMHYTGKVLLFTVSDAEDDIRDALRLDADGYLLKDMEPELLIQYIRDALNGVLVISPGLTQVMAQALRAPARQAVVELTERERQVLKTIASGFSNKVIGHKLGITEGTVKVHVKNLLHKLGLRSRVEAAVWAMEHLRNAG</sequence>
<evidence type="ECO:0000259" key="3">
    <source>
        <dbReference type="PROSITE" id="PS50043"/>
    </source>
</evidence>
<dbReference type="AlphaFoldDB" id="A0A2S8H1W2"/>
<dbReference type="PROSITE" id="PS50043">
    <property type="entry name" value="HTH_LUXR_2"/>
    <property type="match status" value="1"/>
</dbReference>
<keyword evidence="1" id="KW-0238">DNA-binding</keyword>
<dbReference type="Gene3D" id="3.40.50.2300">
    <property type="match status" value="1"/>
</dbReference>
<gene>
    <name evidence="5" type="ORF">C5612_30950</name>
</gene>
<name>A0A2S8H1W2_9PSED</name>
<dbReference type="SUPFAM" id="SSF52172">
    <property type="entry name" value="CheY-like"/>
    <property type="match status" value="1"/>
</dbReference>